<dbReference type="Gene3D" id="3.40.1090.10">
    <property type="entry name" value="Cytosolic phospholipase A2 catalytic domain"/>
    <property type="match status" value="1"/>
</dbReference>
<feature type="short sequence motif" description="GXSXG" evidence="2">
    <location>
        <begin position="56"/>
        <end position="60"/>
    </location>
</feature>
<dbReference type="PANTHER" id="PTHR24138:SF10">
    <property type="entry name" value="PHOSPHOLIPASE A2"/>
    <property type="match status" value="1"/>
</dbReference>
<dbReference type="CDD" id="cd07199">
    <property type="entry name" value="Pat17_PNPLA8_PNPLA9_like"/>
    <property type="match status" value="1"/>
</dbReference>
<sequence>MWNAQKEAAWKIMDQKYQVLALSGGGARGVYTAQVLAELESRFKVPIASCFDMICGTSIGGILALGLAAHIPASAILATFEKHRKNIFPPFPDNHTTERFWRLGLSKKDVGQIRNAQYQAGPLKSALEDIFDERKVKDLASCALIPAINYTVGRMRAFKTPHNSMFYQDGARTLVDVALATSAAPTYFPIHSIEGDRFVDGGLAANNPILMGIVELRRACGAQLEQISGLCIGNMGQGLAVNHEKPLDLGYKGWGFGKDIISLSMSIGEQLHFDMARMLLDSRLEIIDSEATEQQANLLSLDNGSDAAAEILRGHARNRAGQRVNDKEIIELFQHTASVRPITGPHEP</sequence>
<feature type="short sequence motif" description="DGA/G" evidence="2">
    <location>
        <begin position="200"/>
        <end position="202"/>
    </location>
</feature>
<keyword evidence="1 2" id="KW-0443">Lipid metabolism</keyword>
<evidence type="ECO:0000256" key="2">
    <source>
        <dbReference type="PROSITE-ProRule" id="PRU01161"/>
    </source>
</evidence>
<keyword evidence="5" id="KW-1185">Reference proteome</keyword>
<reference evidence="4" key="1">
    <citation type="submission" date="2019-02" db="EMBL/GenBank/DDBJ databases">
        <authorList>
            <person name="Li S.-H."/>
        </authorList>
    </citation>
    <scope>NUCLEOTIDE SEQUENCE</scope>
    <source>
        <strain evidence="4">IMCC14734</strain>
    </source>
</reference>
<gene>
    <name evidence="4" type="ORF">EYC98_17745</name>
</gene>
<dbReference type="InterPro" id="IPR002641">
    <property type="entry name" value="PNPLA_dom"/>
</dbReference>
<accession>A0ABT3TMW3</accession>
<feature type="short sequence motif" description="GXGXXG" evidence="2">
    <location>
        <begin position="24"/>
        <end position="29"/>
    </location>
</feature>
<evidence type="ECO:0000259" key="3">
    <source>
        <dbReference type="PROSITE" id="PS51635"/>
    </source>
</evidence>
<comment type="caution">
    <text evidence="4">The sequence shown here is derived from an EMBL/GenBank/DDBJ whole genome shotgun (WGS) entry which is preliminary data.</text>
</comment>
<proteinExistence type="predicted"/>
<dbReference type="PROSITE" id="PS51635">
    <property type="entry name" value="PNPLA"/>
    <property type="match status" value="1"/>
</dbReference>
<evidence type="ECO:0000256" key="1">
    <source>
        <dbReference type="ARBA" id="ARBA00023098"/>
    </source>
</evidence>
<dbReference type="SUPFAM" id="SSF52151">
    <property type="entry name" value="FabD/lysophospholipase-like"/>
    <property type="match status" value="1"/>
</dbReference>
<feature type="active site" description="Nucleophile" evidence="2">
    <location>
        <position position="58"/>
    </location>
</feature>
<dbReference type="Proteomes" id="UP001143362">
    <property type="component" value="Unassembled WGS sequence"/>
</dbReference>
<dbReference type="InterPro" id="IPR016035">
    <property type="entry name" value="Acyl_Trfase/lysoPLipase"/>
</dbReference>
<name>A0ABT3TMW3_9GAMM</name>
<protein>
    <submittedName>
        <fullName evidence="4">Patatin</fullName>
    </submittedName>
</protein>
<dbReference type="NCBIfam" id="NF041079">
    <property type="entry name" value="CBASS_lipase"/>
    <property type="match status" value="1"/>
</dbReference>
<dbReference type="Pfam" id="PF01734">
    <property type="entry name" value="Patatin"/>
    <property type="match status" value="1"/>
</dbReference>
<dbReference type="InterPro" id="IPR047156">
    <property type="entry name" value="Teg/CotR/CapV-like"/>
</dbReference>
<keyword evidence="2" id="KW-0442">Lipid degradation</keyword>
<keyword evidence="2" id="KW-0378">Hydrolase</keyword>
<organism evidence="4 5">
    <name type="scientific">Candidatus Litorirhabdus singularis</name>
    <dbReference type="NCBI Taxonomy" id="2518993"/>
    <lineage>
        <taxon>Bacteria</taxon>
        <taxon>Pseudomonadati</taxon>
        <taxon>Pseudomonadota</taxon>
        <taxon>Gammaproteobacteria</taxon>
        <taxon>Cellvibrionales</taxon>
        <taxon>Halieaceae</taxon>
        <taxon>Candidatus Litorirhabdus</taxon>
    </lineage>
</organism>
<feature type="domain" description="PNPLA" evidence="3">
    <location>
        <begin position="20"/>
        <end position="213"/>
    </location>
</feature>
<evidence type="ECO:0000313" key="4">
    <source>
        <dbReference type="EMBL" id="MCX2982709.1"/>
    </source>
</evidence>
<evidence type="ECO:0000313" key="5">
    <source>
        <dbReference type="Proteomes" id="UP001143362"/>
    </source>
</evidence>
<dbReference type="EMBL" id="SHNN01000004">
    <property type="protein sequence ID" value="MCX2982709.1"/>
    <property type="molecule type" value="Genomic_DNA"/>
</dbReference>
<dbReference type="PANTHER" id="PTHR24138">
    <property type="entry name" value="INTRACELLLAR PHOSPHOLIPASE A FAMILY"/>
    <property type="match status" value="1"/>
</dbReference>
<feature type="active site" description="Proton acceptor" evidence="2">
    <location>
        <position position="200"/>
    </location>
</feature>